<dbReference type="OrthoDB" id="1192455at2759"/>
<keyword evidence="1" id="KW-0472">Membrane</keyword>
<dbReference type="InParanoid" id="A0A2P5DS83"/>
<dbReference type="AlphaFoldDB" id="A0A2P5DS83"/>
<comment type="caution">
    <text evidence="2">The sequence shown here is derived from an EMBL/GenBank/DDBJ whole genome shotgun (WGS) entry which is preliminary data.</text>
</comment>
<dbReference type="EMBL" id="JXTC01000252">
    <property type="protein sequence ID" value="PON76155.1"/>
    <property type="molecule type" value="Genomic_DNA"/>
</dbReference>
<feature type="transmembrane region" description="Helical" evidence="1">
    <location>
        <begin position="103"/>
        <end position="127"/>
    </location>
</feature>
<dbReference type="Proteomes" id="UP000237000">
    <property type="component" value="Unassembled WGS sequence"/>
</dbReference>
<protein>
    <submittedName>
        <fullName evidence="2">Forkhead box protein G</fullName>
    </submittedName>
</protein>
<feature type="transmembrane region" description="Helical" evidence="1">
    <location>
        <begin position="32"/>
        <end position="52"/>
    </location>
</feature>
<name>A0A2P5DS83_TREOI</name>
<accession>A0A2P5DS83</accession>
<dbReference type="PANTHER" id="PTHR34658">
    <property type="entry name" value="OS01G0151800 PROTEIN"/>
    <property type="match status" value="1"/>
</dbReference>
<evidence type="ECO:0000313" key="2">
    <source>
        <dbReference type="EMBL" id="PON76155.1"/>
    </source>
</evidence>
<keyword evidence="1" id="KW-1133">Transmembrane helix</keyword>
<organism evidence="2 3">
    <name type="scientific">Trema orientale</name>
    <name type="common">Charcoal tree</name>
    <name type="synonym">Celtis orientalis</name>
    <dbReference type="NCBI Taxonomy" id="63057"/>
    <lineage>
        <taxon>Eukaryota</taxon>
        <taxon>Viridiplantae</taxon>
        <taxon>Streptophyta</taxon>
        <taxon>Embryophyta</taxon>
        <taxon>Tracheophyta</taxon>
        <taxon>Spermatophyta</taxon>
        <taxon>Magnoliopsida</taxon>
        <taxon>eudicotyledons</taxon>
        <taxon>Gunneridae</taxon>
        <taxon>Pentapetalae</taxon>
        <taxon>rosids</taxon>
        <taxon>fabids</taxon>
        <taxon>Rosales</taxon>
        <taxon>Cannabaceae</taxon>
        <taxon>Trema</taxon>
    </lineage>
</organism>
<evidence type="ECO:0000313" key="3">
    <source>
        <dbReference type="Proteomes" id="UP000237000"/>
    </source>
</evidence>
<dbReference type="FunCoup" id="A0A2P5DS83">
    <property type="interactions" value="33"/>
</dbReference>
<sequence length="137" mass="15069">MYPIPVPVPSHNNYLSITNYKLLFPMLRRWPLLIYAASWTTLLTLTVAVVSFSPEVAFVSAISTSSSFSRACHTDDAIRVPLDMPGQIICLPANRFTKSNIDLIVPPVFAALVVAGSAFLVRAAALWEYDAHFNLDG</sequence>
<gene>
    <name evidence="2" type="ORF">TorRG33x02_243570</name>
</gene>
<keyword evidence="3" id="KW-1185">Reference proteome</keyword>
<dbReference type="PANTHER" id="PTHR34658:SF2">
    <property type="entry name" value="OS01G0151800 PROTEIN"/>
    <property type="match status" value="1"/>
</dbReference>
<proteinExistence type="predicted"/>
<keyword evidence="1" id="KW-0812">Transmembrane</keyword>
<evidence type="ECO:0000256" key="1">
    <source>
        <dbReference type="SAM" id="Phobius"/>
    </source>
</evidence>
<dbReference type="STRING" id="63057.A0A2P5DS83"/>
<reference evidence="3" key="1">
    <citation type="submission" date="2016-06" db="EMBL/GenBank/DDBJ databases">
        <title>Parallel loss of symbiosis genes in relatives of nitrogen-fixing non-legume Parasponia.</title>
        <authorList>
            <person name="Van Velzen R."/>
            <person name="Holmer R."/>
            <person name="Bu F."/>
            <person name="Rutten L."/>
            <person name="Van Zeijl A."/>
            <person name="Liu W."/>
            <person name="Santuari L."/>
            <person name="Cao Q."/>
            <person name="Sharma T."/>
            <person name="Shen D."/>
            <person name="Roswanjaya Y."/>
            <person name="Wardhani T."/>
            <person name="Kalhor M.S."/>
            <person name="Jansen J."/>
            <person name="Van den Hoogen J."/>
            <person name="Gungor B."/>
            <person name="Hartog M."/>
            <person name="Hontelez J."/>
            <person name="Verver J."/>
            <person name="Yang W.-C."/>
            <person name="Schijlen E."/>
            <person name="Repin R."/>
            <person name="Schilthuizen M."/>
            <person name="Schranz E."/>
            <person name="Heidstra R."/>
            <person name="Miyata K."/>
            <person name="Fedorova E."/>
            <person name="Kohlen W."/>
            <person name="Bisseling T."/>
            <person name="Smit S."/>
            <person name="Geurts R."/>
        </authorList>
    </citation>
    <scope>NUCLEOTIDE SEQUENCE [LARGE SCALE GENOMIC DNA]</scope>
    <source>
        <strain evidence="3">cv. RG33-2</strain>
    </source>
</reference>